<name>M1VF37_CYAM1</name>
<dbReference type="GO" id="GO:0005737">
    <property type="term" value="C:cytoplasm"/>
    <property type="evidence" value="ECO:0007669"/>
    <property type="project" value="UniProtKB-SubCell"/>
</dbReference>
<keyword evidence="2 4" id="KW-0647">Proteasome</keyword>
<dbReference type="PROSITE" id="PS00854">
    <property type="entry name" value="PROTEASOME_BETA_1"/>
    <property type="match status" value="1"/>
</dbReference>
<evidence type="ECO:0000256" key="4">
    <source>
        <dbReference type="PIRNR" id="PIRNR001213"/>
    </source>
</evidence>
<dbReference type="Proteomes" id="UP000007014">
    <property type="component" value="Chromosome 4"/>
</dbReference>
<gene>
    <name evidence="5" type="ORF">CYME_CMD060C</name>
</gene>
<dbReference type="OrthoDB" id="10248542at2759"/>
<dbReference type="HOGENOM" id="CLU_072435_0_1_1"/>
<dbReference type="PIRSF" id="PIRSF001213">
    <property type="entry name" value="Psome_endopept_beta"/>
    <property type="match status" value="1"/>
</dbReference>
<evidence type="ECO:0000313" key="5">
    <source>
        <dbReference type="EMBL" id="BAM79143.1"/>
    </source>
</evidence>
<dbReference type="OMA" id="QPIMRRY"/>
<evidence type="ECO:0000256" key="1">
    <source>
        <dbReference type="ARBA" id="ARBA00022490"/>
    </source>
</evidence>
<reference evidence="5 6" key="2">
    <citation type="journal article" date="2007" name="BMC Biol.">
        <title>A 100%-complete sequence reveals unusually simple genomic features in the hot-spring red alga Cyanidioschyzon merolae.</title>
        <authorList>
            <person name="Nozaki H."/>
            <person name="Takano H."/>
            <person name="Misumi O."/>
            <person name="Terasawa K."/>
            <person name="Matsuzaki M."/>
            <person name="Maruyama S."/>
            <person name="Nishida K."/>
            <person name="Yagisawa F."/>
            <person name="Yoshida Y."/>
            <person name="Fujiwara T."/>
            <person name="Takio S."/>
            <person name="Tamura K."/>
            <person name="Chung S.J."/>
            <person name="Nakamura S."/>
            <person name="Kuroiwa H."/>
            <person name="Tanaka K."/>
            <person name="Sato N."/>
            <person name="Kuroiwa T."/>
        </authorList>
    </citation>
    <scope>NUCLEOTIDE SEQUENCE [LARGE SCALE GENOMIC DNA]</scope>
    <source>
        <strain evidence="5 6">10D</strain>
    </source>
</reference>
<dbReference type="PANTHER" id="PTHR32194:SF6">
    <property type="entry name" value="PROTEASOME SUBUNIT BETA"/>
    <property type="match status" value="1"/>
</dbReference>
<dbReference type="GO" id="GO:0005634">
    <property type="term" value="C:nucleus"/>
    <property type="evidence" value="ECO:0007669"/>
    <property type="project" value="UniProtKB-SubCell"/>
</dbReference>
<dbReference type="PANTHER" id="PTHR32194">
    <property type="entry name" value="METALLOPROTEASE TLDD"/>
    <property type="match status" value="1"/>
</dbReference>
<comment type="subcellular location">
    <subcellularLocation>
        <location evidence="4">Cytoplasm</location>
    </subcellularLocation>
    <subcellularLocation>
        <location evidence="4">Nucleus</location>
    </subcellularLocation>
</comment>
<accession>M1VF37</accession>
<comment type="similarity">
    <text evidence="4">Belongs to the peptidase T1B family.</text>
</comment>
<dbReference type="STRING" id="280699.M1VF37"/>
<organism evidence="5 6">
    <name type="scientific">Cyanidioschyzon merolae (strain NIES-3377 / 10D)</name>
    <name type="common">Unicellular red alga</name>
    <dbReference type="NCBI Taxonomy" id="280699"/>
    <lineage>
        <taxon>Eukaryota</taxon>
        <taxon>Rhodophyta</taxon>
        <taxon>Bangiophyceae</taxon>
        <taxon>Cyanidiales</taxon>
        <taxon>Cyanidiaceae</taxon>
        <taxon>Cyanidioschyzon</taxon>
    </lineage>
</organism>
<dbReference type="InterPro" id="IPR023333">
    <property type="entry name" value="Proteasome_suB-type"/>
</dbReference>
<dbReference type="GO" id="GO:0019774">
    <property type="term" value="C:proteasome core complex, beta-subunit complex"/>
    <property type="evidence" value="ECO:0007669"/>
    <property type="project" value="UniProtKB-UniRule"/>
</dbReference>
<evidence type="ECO:0000256" key="3">
    <source>
        <dbReference type="ARBA" id="ARBA00023242"/>
    </source>
</evidence>
<dbReference type="InterPro" id="IPR029055">
    <property type="entry name" value="Ntn_hydrolases_N"/>
</dbReference>
<dbReference type="KEGG" id="cme:CYME_CMD060C"/>
<dbReference type="SUPFAM" id="SSF56235">
    <property type="entry name" value="N-terminal nucleophile aminohydrolases (Ntn hydrolases)"/>
    <property type="match status" value="1"/>
</dbReference>
<keyword evidence="6" id="KW-1185">Reference proteome</keyword>
<dbReference type="GO" id="GO:0051603">
    <property type="term" value="P:proteolysis involved in protein catabolic process"/>
    <property type="evidence" value="ECO:0007669"/>
    <property type="project" value="InterPro"/>
</dbReference>
<evidence type="ECO:0000256" key="2">
    <source>
        <dbReference type="ARBA" id="ARBA00022942"/>
    </source>
</evidence>
<protein>
    <recommendedName>
        <fullName evidence="4">Proteasome subunit beta</fullName>
    </recommendedName>
</protein>
<dbReference type="InterPro" id="IPR016050">
    <property type="entry name" value="Proteasome_bsu_CS"/>
</dbReference>
<comment type="function">
    <text evidence="4">Non-catalytic component of the proteasome.</text>
</comment>
<dbReference type="GeneID" id="16992614"/>
<keyword evidence="1 4" id="KW-0963">Cytoplasm</keyword>
<dbReference type="RefSeq" id="XP_005535429.1">
    <property type="nucleotide sequence ID" value="XM_005535372.1"/>
</dbReference>
<proteinExistence type="inferred from homology"/>
<dbReference type="Gene3D" id="3.60.20.10">
    <property type="entry name" value="Glutamine Phosphoribosylpyrophosphate, subunit 1, domain 1"/>
    <property type="match status" value="1"/>
</dbReference>
<dbReference type="eggNOG" id="KOG0185">
    <property type="taxonomic scope" value="Eukaryota"/>
</dbReference>
<dbReference type="InterPro" id="IPR016295">
    <property type="entry name" value="Proteasome_beta4"/>
</dbReference>
<dbReference type="InterPro" id="IPR001353">
    <property type="entry name" value="Proteasome_sua/b"/>
</dbReference>
<dbReference type="Pfam" id="PF00227">
    <property type="entry name" value="Proteasome"/>
    <property type="match status" value="1"/>
</dbReference>
<dbReference type="AlphaFoldDB" id="M1VF37"/>
<reference evidence="5 6" key="1">
    <citation type="journal article" date="2004" name="Nature">
        <title>Genome sequence of the ultrasmall unicellular red alga Cyanidioschyzon merolae 10D.</title>
        <authorList>
            <person name="Matsuzaki M."/>
            <person name="Misumi O."/>
            <person name="Shin-i T."/>
            <person name="Maruyama S."/>
            <person name="Takahara M."/>
            <person name="Miyagishima S."/>
            <person name="Mori T."/>
            <person name="Nishida K."/>
            <person name="Yagisawa F."/>
            <person name="Nishida K."/>
            <person name="Yoshida Y."/>
            <person name="Nishimura Y."/>
            <person name="Nakao S."/>
            <person name="Kobayashi T."/>
            <person name="Momoyama Y."/>
            <person name="Higashiyama T."/>
            <person name="Minoda A."/>
            <person name="Sano M."/>
            <person name="Nomoto H."/>
            <person name="Oishi K."/>
            <person name="Hayashi H."/>
            <person name="Ohta F."/>
            <person name="Nishizaka S."/>
            <person name="Haga S."/>
            <person name="Miura S."/>
            <person name="Morishita T."/>
            <person name="Kabeya Y."/>
            <person name="Terasawa K."/>
            <person name="Suzuki Y."/>
            <person name="Ishii Y."/>
            <person name="Asakawa S."/>
            <person name="Takano H."/>
            <person name="Ohta N."/>
            <person name="Kuroiwa H."/>
            <person name="Tanaka K."/>
            <person name="Shimizu N."/>
            <person name="Sugano S."/>
            <person name="Sato N."/>
            <person name="Nozaki H."/>
            <person name="Ogasawara N."/>
            <person name="Kohara Y."/>
            <person name="Kuroiwa T."/>
        </authorList>
    </citation>
    <scope>NUCLEOTIDE SEQUENCE [LARGE SCALE GENOMIC DNA]</scope>
    <source>
        <strain evidence="5 6">10D</strain>
    </source>
</reference>
<keyword evidence="3 4" id="KW-0539">Nucleus</keyword>
<evidence type="ECO:0000313" key="6">
    <source>
        <dbReference type="Proteomes" id="UP000007014"/>
    </source>
</evidence>
<dbReference type="EMBL" id="AP006486">
    <property type="protein sequence ID" value="BAM79143.1"/>
    <property type="molecule type" value="Genomic_DNA"/>
</dbReference>
<dbReference type="Gramene" id="CMD060CT">
    <property type="protein sequence ID" value="CMD060CT"/>
    <property type="gene ID" value="CMD060C"/>
</dbReference>
<sequence>MIETPTHTTEPIVTGSSVLGVQCVDGVVLACDTLASYGSLARFQRITRLHQPAPGVVIAGGGEYSDLQQLFRITDNIFRQEFCQEDGYELSPRALHSYLARVLYGRRSRMDPLYNSLAVAGKGRFLGCIDLYGTAFESEAVATGIGALLALPLIRKQWHAALAMDEGVRLLEECLRVLYYRDCRALRSVQVAKVSDSGEVLISEPYELSNLQWKVAQAAEEV</sequence>